<protein>
    <recommendedName>
        <fullName evidence="3">Fungal N-terminal domain-containing protein</fullName>
    </recommendedName>
</protein>
<organism evidence="1 2">
    <name type="scientific">Marasmius crinis-equi</name>
    <dbReference type="NCBI Taxonomy" id="585013"/>
    <lineage>
        <taxon>Eukaryota</taxon>
        <taxon>Fungi</taxon>
        <taxon>Dikarya</taxon>
        <taxon>Basidiomycota</taxon>
        <taxon>Agaricomycotina</taxon>
        <taxon>Agaricomycetes</taxon>
        <taxon>Agaricomycetidae</taxon>
        <taxon>Agaricales</taxon>
        <taxon>Marasmiineae</taxon>
        <taxon>Marasmiaceae</taxon>
        <taxon>Marasmius</taxon>
    </lineage>
</organism>
<comment type="caution">
    <text evidence="1">The sequence shown here is derived from an EMBL/GenBank/DDBJ whole genome shotgun (WGS) entry which is preliminary data.</text>
</comment>
<accession>A0ABR3FSV4</accession>
<dbReference type="Proteomes" id="UP001465976">
    <property type="component" value="Unassembled WGS sequence"/>
</dbReference>
<reference evidence="1 2" key="1">
    <citation type="submission" date="2024-02" db="EMBL/GenBank/DDBJ databases">
        <title>A draft genome for the cacao thread blight pathogen Marasmius crinis-equi.</title>
        <authorList>
            <person name="Cohen S.P."/>
            <person name="Baruah I.K."/>
            <person name="Amoako-Attah I."/>
            <person name="Bukari Y."/>
            <person name="Meinhardt L.W."/>
            <person name="Bailey B.A."/>
        </authorList>
    </citation>
    <scope>NUCLEOTIDE SEQUENCE [LARGE SCALE GENOMIC DNA]</scope>
    <source>
        <strain evidence="1 2">GH-76</strain>
    </source>
</reference>
<dbReference type="EMBL" id="JBAHYK010000094">
    <property type="protein sequence ID" value="KAL0578551.1"/>
    <property type="molecule type" value="Genomic_DNA"/>
</dbReference>
<dbReference type="InterPro" id="IPR059179">
    <property type="entry name" value="MLKL-like_MCAfunc"/>
</dbReference>
<proteinExistence type="predicted"/>
<keyword evidence="2" id="KW-1185">Reference proteome</keyword>
<evidence type="ECO:0000313" key="2">
    <source>
        <dbReference type="Proteomes" id="UP001465976"/>
    </source>
</evidence>
<evidence type="ECO:0008006" key="3">
    <source>
        <dbReference type="Google" id="ProtNLM"/>
    </source>
</evidence>
<dbReference type="Gene3D" id="1.20.930.20">
    <property type="entry name" value="Adaptor protein Cbl, N-terminal domain"/>
    <property type="match status" value="1"/>
</dbReference>
<name>A0ABR3FSV4_9AGAR</name>
<gene>
    <name evidence="1" type="ORF">V5O48_003452</name>
</gene>
<dbReference type="InterPro" id="IPR036537">
    <property type="entry name" value="Adaptor_Cbl_N_dom_sf"/>
</dbReference>
<evidence type="ECO:0000313" key="1">
    <source>
        <dbReference type="EMBL" id="KAL0578551.1"/>
    </source>
</evidence>
<sequence length="303" mass="33257">MATFPDREKLQKNSTVFLAAASGTSVIVLKALKSVADWAPVPYLSGIASIALGILETVQSCKSNKEDFNDLGRDACELVYAIHTTRTDLERDGGALSTDLQRDLGQLLDFLKEVQIFVYTKGMRSVVSRLFAALTKSDAEEIAHFRQRLAHYLDIFQLQADITIRQLVSRLASRDKVKADLVRPTTEDGRRARSVQIPQSSYSSSLIIYPPSNSGSSAENIGVGNNISGGHQTVISQAGRNNTNVNNYGSHMHIHVSTNFEQLLARAVAETMVKQDTRPLARSNSTTDLIRDCFITRDIAVSA</sequence>
<dbReference type="CDD" id="cd21037">
    <property type="entry name" value="MLKL_NTD"/>
    <property type="match status" value="1"/>
</dbReference>